<accession>A0A2A5CJG5</accession>
<dbReference type="Pfam" id="PF02661">
    <property type="entry name" value="Fic"/>
    <property type="match status" value="1"/>
</dbReference>
<dbReference type="InterPro" id="IPR036390">
    <property type="entry name" value="WH_DNA-bd_sf"/>
</dbReference>
<protein>
    <submittedName>
        <fullName evidence="5">Cell filamentation protein Fic</fullName>
    </submittedName>
</protein>
<dbReference type="Gene3D" id="1.10.10.10">
    <property type="entry name" value="Winged helix-like DNA-binding domain superfamily/Winged helix DNA-binding domain"/>
    <property type="match status" value="1"/>
</dbReference>
<evidence type="ECO:0000256" key="2">
    <source>
        <dbReference type="PIRSR" id="PIRSR640198-2"/>
    </source>
</evidence>
<dbReference type="InterPro" id="IPR036597">
    <property type="entry name" value="Fido-like_dom_sf"/>
</dbReference>
<evidence type="ECO:0000259" key="4">
    <source>
        <dbReference type="PROSITE" id="PS51459"/>
    </source>
</evidence>
<dbReference type="Gene3D" id="1.10.3290.10">
    <property type="entry name" value="Fido-like domain"/>
    <property type="match status" value="1"/>
</dbReference>
<dbReference type="InterPro" id="IPR040198">
    <property type="entry name" value="Fido_containing"/>
</dbReference>
<dbReference type="Proteomes" id="UP000228987">
    <property type="component" value="Unassembled WGS sequence"/>
</dbReference>
<gene>
    <name evidence="5" type="ORF">COA71_01975</name>
</gene>
<evidence type="ECO:0000256" key="3">
    <source>
        <dbReference type="PIRSR" id="PIRSR640198-3"/>
    </source>
</evidence>
<keyword evidence="2" id="KW-0067">ATP-binding</keyword>
<feature type="active site" evidence="1">
    <location>
        <position position="188"/>
    </location>
</feature>
<dbReference type="PANTHER" id="PTHR13504">
    <property type="entry name" value="FIDO DOMAIN-CONTAINING PROTEIN DDB_G0283145"/>
    <property type="match status" value="1"/>
</dbReference>
<dbReference type="GO" id="GO:0005524">
    <property type="term" value="F:ATP binding"/>
    <property type="evidence" value="ECO:0007669"/>
    <property type="project" value="UniProtKB-KW"/>
</dbReference>
<name>A0A2A5CJG5_9GAMM</name>
<reference evidence="6" key="1">
    <citation type="submission" date="2017-08" db="EMBL/GenBank/DDBJ databases">
        <title>A dynamic microbial community with high functional redundancy inhabits the cold, oxic subseafloor aquifer.</title>
        <authorList>
            <person name="Tully B.J."/>
            <person name="Wheat C.G."/>
            <person name="Glazer B.T."/>
            <person name="Huber J.A."/>
        </authorList>
    </citation>
    <scope>NUCLEOTIDE SEQUENCE [LARGE SCALE GENOMIC DNA]</scope>
</reference>
<keyword evidence="2" id="KW-0547">Nucleotide-binding</keyword>
<sequence>MFTPDFQITPALSKALMDIEASRQAVSSLPITVPVLTSLRESARLVSTHYSTQIEGNRLTQAQVEDVIHGGTFPNRERDEREVKNYYQALDFLDTLVKRKAPVIAEKDIQTLHGLVMNGKKKPTTYRDGQNVIKDSGNSAIVYMPPEAKDVPELMCELMAWINDEVNKGELPIPLIAGIAHYQFATVHPYYDGNGRTARLLTNLVLHKSGYGLKGIYSLEEYYARDLQAYYQALSIGESHNYYFGRAEANITAWVMYFCEGMADSFANVRLKATEASKGMKRDQSPLLRELDQRQKQVLSLFEKSKYITTREIADLLGVHTRTALNQCNKWCDEGFIIRHGAAPKSRKYELADKWLELVQ</sequence>
<feature type="domain" description="Fido" evidence="4">
    <location>
        <begin position="104"/>
        <end position="257"/>
    </location>
</feature>
<feature type="site" description="Important for autoinhibition of adenylyltransferase activity" evidence="3">
    <location>
        <position position="55"/>
    </location>
</feature>
<dbReference type="EMBL" id="NVWI01000001">
    <property type="protein sequence ID" value="PCJ43665.1"/>
    <property type="molecule type" value="Genomic_DNA"/>
</dbReference>
<dbReference type="InterPro" id="IPR003812">
    <property type="entry name" value="Fido"/>
</dbReference>
<comment type="caution">
    <text evidence="5">The sequence shown here is derived from an EMBL/GenBank/DDBJ whole genome shotgun (WGS) entry which is preliminary data.</text>
</comment>
<evidence type="ECO:0000313" key="6">
    <source>
        <dbReference type="Proteomes" id="UP000228987"/>
    </source>
</evidence>
<dbReference type="AlphaFoldDB" id="A0A2A5CJG5"/>
<dbReference type="SUPFAM" id="SSF140931">
    <property type="entry name" value="Fic-like"/>
    <property type="match status" value="1"/>
</dbReference>
<dbReference type="PANTHER" id="PTHR13504:SF38">
    <property type="entry name" value="FIDO DOMAIN-CONTAINING PROTEIN"/>
    <property type="match status" value="1"/>
</dbReference>
<evidence type="ECO:0000313" key="5">
    <source>
        <dbReference type="EMBL" id="PCJ43665.1"/>
    </source>
</evidence>
<dbReference type="PROSITE" id="PS51459">
    <property type="entry name" value="FIDO"/>
    <property type="match status" value="1"/>
</dbReference>
<evidence type="ECO:0000256" key="1">
    <source>
        <dbReference type="PIRSR" id="PIRSR640198-1"/>
    </source>
</evidence>
<dbReference type="InterPro" id="IPR036388">
    <property type="entry name" value="WH-like_DNA-bd_sf"/>
</dbReference>
<organism evidence="5 6">
    <name type="scientific">SAR86 cluster bacterium</name>
    <dbReference type="NCBI Taxonomy" id="2030880"/>
    <lineage>
        <taxon>Bacteria</taxon>
        <taxon>Pseudomonadati</taxon>
        <taxon>Pseudomonadota</taxon>
        <taxon>Gammaproteobacteria</taxon>
        <taxon>SAR86 cluster</taxon>
    </lineage>
</organism>
<dbReference type="SUPFAM" id="SSF46785">
    <property type="entry name" value="Winged helix' DNA-binding domain"/>
    <property type="match status" value="1"/>
</dbReference>
<proteinExistence type="predicted"/>
<feature type="binding site" evidence="2">
    <location>
        <begin position="192"/>
        <end position="199"/>
    </location>
    <ligand>
        <name>ATP</name>
        <dbReference type="ChEBI" id="CHEBI:30616"/>
    </ligand>
</feature>